<protein>
    <submittedName>
        <fullName evidence="1">Predicted kinase</fullName>
    </submittedName>
</protein>
<sequence>MQLSSRPSSLVLDHHQNKFLTPWSDPADPQILFPIQPLEHLLVQLGWPDPQAWLIHWQNRGGISLKRPFWHPSTRTDWIWGLGLPLLTLVEGCLGKSDRSLLGITGLPGCGKTSLGCWLEAAAGELGWPIKVISLDDFYWPFPELDRSMSGNPWRVPRALPGSHDLDLLASVLDTWQSTGHLKAPMFDKALRHGRGDRDGWHLSDPKVLVIEGWILGCLPCKFEEADKFSDQLVPPLNKLEHDYRLVVQDALNGYVPIWDRLDTLWHLKAIDPSSTRIWKANQESLMQLNRGVCLDQESFEGFVRMILASIPLTCLDGIEADVVATLTPARQLMWVGQRGYQDSSSSDSCIG</sequence>
<dbReference type="RefSeq" id="WP_011826098.1">
    <property type="nucleotide sequence ID" value="NC_008820.1"/>
</dbReference>
<name>A2C9P2_PROM3</name>
<keyword evidence="1" id="KW-0418">Kinase</keyword>
<dbReference type="InterPro" id="IPR027417">
    <property type="entry name" value="P-loop_NTPase"/>
</dbReference>
<dbReference type="SUPFAM" id="SSF52540">
    <property type="entry name" value="P-loop containing nucleoside triphosphate hydrolases"/>
    <property type="match status" value="1"/>
</dbReference>
<dbReference type="AlphaFoldDB" id="A2C9P2"/>
<evidence type="ECO:0000313" key="2">
    <source>
        <dbReference type="Proteomes" id="UP000002274"/>
    </source>
</evidence>
<evidence type="ECO:0000313" key="1">
    <source>
        <dbReference type="EMBL" id="ABM78202.1"/>
    </source>
</evidence>
<dbReference type="KEGG" id="pmf:P9303_14561"/>
<dbReference type="Gene3D" id="3.40.50.300">
    <property type="entry name" value="P-loop containing nucleotide triphosphate hydrolases"/>
    <property type="match status" value="1"/>
</dbReference>
<dbReference type="BioCyc" id="PMAR59922:G1G80-1258-MONOMER"/>
<dbReference type="GO" id="GO:0016301">
    <property type="term" value="F:kinase activity"/>
    <property type="evidence" value="ECO:0007669"/>
    <property type="project" value="UniProtKB-KW"/>
</dbReference>
<proteinExistence type="predicted"/>
<reference evidence="1 2" key="1">
    <citation type="journal article" date="2007" name="PLoS Genet.">
        <title>Patterns and implications of gene gain and loss in the evolution of Prochlorococcus.</title>
        <authorList>
            <person name="Kettler G.C."/>
            <person name="Martiny A.C."/>
            <person name="Huang K."/>
            <person name="Zucker J."/>
            <person name="Coleman M.L."/>
            <person name="Rodrigue S."/>
            <person name="Chen F."/>
            <person name="Lapidus A."/>
            <person name="Ferriera S."/>
            <person name="Johnson J."/>
            <person name="Steglich C."/>
            <person name="Church G.M."/>
            <person name="Richardson P."/>
            <person name="Chisholm S.W."/>
        </authorList>
    </citation>
    <scope>NUCLEOTIDE SEQUENCE [LARGE SCALE GENOMIC DNA]</scope>
    <source>
        <strain evidence="1 2">MIT 9303</strain>
    </source>
</reference>
<organism evidence="1 2">
    <name type="scientific">Prochlorococcus marinus (strain MIT 9303)</name>
    <dbReference type="NCBI Taxonomy" id="59922"/>
    <lineage>
        <taxon>Bacteria</taxon>
        <taxon>Bacillati</taxon>
        <taxon>Cyanobacteriota</taxon>
        <taxon>Cyanophyceae</taxon>
        <taxon>Synechococcales</taxon>
        <taxon>Prochlorococcaceae</taxon>
        <taxon>Prochlorococcus</taxon>
    </lineage>
</organism>
<dbReference type="STRING" id="59922.P9303_14561"/>
<dbReference type="HOGENOM" id="CLU_056986_2_0_3"/>
<accession>A2C9P2</accession>
<keyword evidence="1" id="KW-0808">Transferase</keyword>
<dbReference type="EMBL" id="CP000554">
    <property type="protein sequence ID" value="ABM78202.1"/>
    <property type="molecule type" value="Genomic_DNA"/>
</dbReference>
<gene>
    <name evidence="1" type="ordered locus">P9303_14561</name>
</gene>
<dbReference type="Proteomes" id="UP000002274">
    <property type="component" value="Chromosome"/>
</dbReference>